<dbReference type="PANTHER" id="PTHR42924:SF3">
    <property type="entry name" value="POLYMERASE_HISTIDINOL PHOSPHATASE N-TERMINAL DOMAIN-CONTAINING PROTEIN"/>
    <property type="match status" value="1"/>
</dbReference>
<proteinExistence type="predicted"/>
<dbReference type="GO" id="GO:0016887">
    <property type="term" value="F:ATP hydrolysis activity"/>
    <property type="evidence" value="ECO:0007669"/>
    <property type="project" value="InterPro"/>
</dbReference>
<name>A0A151AZJ9_9FIRM</name>
<gene>
    <name evidence="3" type="ORF">MOMUL_08570</name>
</gene>
<dbReference type="Gene3D" id="3.20.20.140">
    <property type="entry name" value="Metal-dependent hydrolases"/>
    <property type="match status" value="1"/>
</dbReference>
<dbReference type="EMBL" id="LTBC01000002">
    <property type="protein sequence ID" value="KYH33079.1"/>
    <property type="molecule type" value="Genomic_DNA"/>
</dbReference>
<reference evidence="3 4" key="1">
    <citation type="submission" date="2016-02" db="EMBL/GenBank/DDBJ databases">
        <title>Genome sequence of Moorella mulderi DSM 14980.</title>
        <authorList>
            <person name="Poehlein A."/>
            <person name="Daniel R."/>
        </authorList>
    </citation>
    <scope>NUCLEOTIDE SEQUENCE [LARGE SCALE GENOMIC DNA]</scope>
    <source>
        <strain evidence="3 4">DSM 14980</strain>
    </source>
</reference>
<comment type="caution">
    <text evidence="3">The sequence shown here is derived from an EMBL/GenBank/DDBJ whole genome shotgun (WGS) entry which is preliminary data.</text>
</comment>
<accession>A0A151AZJ9</accession>
<evidence type="ECO:0000313" key="3">
    <source>
        <dbReference type="EMBL" id="KYH33079.1"/>
    </source>
</evidence>
<dbReference type="AlphaFoldDB" id="A0A151AZJ9"/>
<dbReference type="InterPro" id="IPR016195">
    <property type="entry name" value="Pol/histidinol_Pase-like"/>
</dbReference>
<dbReference type="GO" id="GO:0005524">
    <property type="term" value="F:ATP binding"/>
    <property type="evidence" value="ECO:0007669"/>
    <property type="project" value="InterPro"/>
</dbReference>
<dbReference type="RefSeq" id="WP_062281941.1">
    <property type="nucleotide sequence ID" value="NZ_LTBC01000002.1"/>
</dbReference>
<keyword evidence="4" id="KW-1185">Reference proteome</keyword>
<dbReference type="NCBIfam" id="NF045780">
    <property type="entry name" value="TrlF_fam_ATP"/>
    <property type="match status" value="1"/>
</dbReference>
<dbReference type="PATRIC" id="fig|1122241.3.peg.903"/>
<evidence type="ECO:0000256" key="1">
    <source>
        <dbReference type="SAM" id="Coils"/>
    </source>
</evidence>
<dbReference type="InterPro" id="IPR052018">
    <property type="entry name" value="PHP_domain"/>
</dbReference>
<evidence type="ECO:0000313" key="4">
    <source>
        <dbReference type="Proteomes" id="UP000075670"/>
    </source>
</evidence>
<dbReference type="Gene3D" id="3.40.50.300">
    <property type="entry name" value="P-loop containing nucleotide triphosphate hydrolases"/>
    <property type="match status" value="2"/>
</dbReference>
<dbReference type="InterPro" id="IPR027417">
    <property type="entry name" value="P-loop_NTPase"/>
</dbReference>
<dbReference type="GO" id="GO:0004534">
    <property type="term" value="F:5'-3' RNA exonuclease activity"/>
    <property type="evidence" value="ECO:0007669"/>
    <property type="project" value="TreeGrafter"/>
</dbReference>
<dbReference type="OrthoDB" id="9791620at2"/>
<dbReference type="SUPFAM" id="SSF89550">
    <property type="entry name" value="PHP domain-like"/>
    <property type="match status" value="1"/>
</dbReference>
<sequence>MNKPLWPYPGSRWWKFDFHTHTPASRDTYWAKNNINLSPEEWLLKYMVAEIDCVAVTDHNSGAWIDDLKKAYANMKAQAEAGNPPEGFRELTIFPGVEISVQGGIHLLAIFEPDAKTGDIDTLLGKVDYDGTKGDSDGVTRKGIAAVLEAILESGAIPIPAHADADKGLLAVRPGTQESCIDVYTVRQALDVEGVLAVEWVDSNKAYPTCVEKQAKKLTSILGSDCHTFHGNAVPGSRYTWVKMAKPTLEGLRLALLDGNGVSIRRSDEGTFDPFKTPAHFITAIEIGSARYMGNGQAERIELTPFYNALIGGRGTGKSTFVHALRLAYGRDDELNSLSGNAEPLRQFESFRKVPKARDDEGALRKETEICVELMREGQLSRLRWQNPGSPQIIVEEKDANGTWCESGSQAVNPERFPIRLFSQGQIAAMAGESRQALLSVIDEAAQVGKLKREFEEEKRSFLTQRARLRELEGKLADRHEVERRLNEVVRKLDAFAQAHHAEVLKAHAHAQNQRREVEQLLEQMRALPGRIEEVAQDLILDDWPSGVFDDASDADVLKWRKKADDAVRQARQALEQASRALAESARLLEQDPLLAAWRKRTDKARADFDALQQALAAQGVNDPQAFGQLVQERQYLEAQLKRLDQIKAERDTLEEAIAAQWQKVVEAREAITSARAEFVKKTLDGNPYVRIEVVPFGFDARVIERSLRELLEATDDRFENDILAMDAAGNPTGGLAFEIAQADDRKAALDSSKKQLQTIADAFGGHFKNYLKKKLERPEFADHIQCWFPEDDLRIEYSRRANGTDWAALTQGSQGQRSAALLAFLLAFGEEPLVLDQPEDDLDNHLIYDLIVRQIRENKLRRQLVIVTHNPNIVVNGDAELVHVLDFRGGQCRVVERGALQENSVREEVCRVMEGGRDAFERRWKRLGRRV</sequence>
<dbReference type="Proteomes" id="UP000075670">
    <property type="component" value="Unassembled WGS sequence"/>
</dbReference>
<organism evidence="3 4">
    <name type="scientific">Moorella mulderi DSM 14980</name>
    <dbReference type="NCBI Taxonomy" id="1122241"/>
    <lineage>
        <taxon>Bacteria</taxon>
        <taxon>Bacillati</taxon>
        <taxon>Bacillota</taxon>
        <taxon>Clostridia</taxon>
        <taxon>Neomoorellales</taxon>
        <taxon>Neomoorellaceae</taxon>
        <taxon>Neomoorella</taxon>
    </lineage>
</organism>
<dbReference type="SUPFAM" id="SSF52540">
    <property type="entry name" value="P-loop containing nucleoside triphosphate hydrolases"/>
    <property type="match status" value="1"/>
</dbReference>
<feature type="domain" description="ATPase AAA-type core" evidence="2">
    <location>
        <begin position="753"/>
        <end position="875"/>
    </location>
</feature>
<feature type="coiled-coil region" evidence="1">
    <location>
        <begin position="561"/>
        <end position="592"/>
    </location>
</feature>
<dbReference type="InterPro" id="IPR003959">
    <property type="entry name" value="ATPase_AAA_core"/>
</dbReference>
<dbReference type="GO" id="GO:0035312">
    <property type="term" value="F:5'-3' DNA exonuclease activity"/>
    <property type="evidence" value="ECO:0007669"/>
    <property type="project" value="TreeGrafter"/>
</dbReference>
<dbReference type="InterPro" id="IPR054787">
    <property type="entry name" value="TrlF_ATPase"/>
</dbReference>
<evidence type="ECO:0000259" key="2">
    <source>
        <dbReference type="Pfam" id="PF13304"/>
    </source>
</evidence>
<keyword evidence="1" id="KW-0175">Coiled coil</keyword>
<protein>
    <recommendedName>
        <fullName evidence="2">ATPase AAA-type core domain-containing protein</fullName>
    </recommendedName>
</protein>
<dbReference type="PANTHER" id="PTHR42924">
    <property type="entry name" value="EXONUCLEASE"/>
    <property type="match status" value="1"/>
</dbReference>
<dbReference type="Pfam" id="PF13304">
    <property type="entry name" value="AAA_21"/>
    <property type="match status" value="1"/>
</dbReference>